<sequence>MHHDLGHVERERFHKLCQSVGYSTVYALARAHPDVFNKYPRLLPPLPHHDPHRLAILLLYPAGRDETSAYTQALDNLFQRFPEDRVGRLLGDVA</sequence>
<gene>
    <name evidence="1" type="ORF">CR105_21385</name>
</gene>
<name>A0A2G8TA45_9BURK</name>
<evidence type="ECO:0000313" key="2">
    <source>
        <dbReference type="Proteomes" id="UP000230390"/>
    </source>
</evidence>
<keyword evidence="2" id="KW-1185">Reference proteome</keyword>
<dbReference type="EMBL" id="PDOC01000018">
    <property type="protein sequence ID" value="PIL42920.1"/>
    <property type="molecule type" value="Genomic_DNA"/>
</dbReference>
<reference evidence="1 2" key="1">
    <citation type="submission" date="2017-10" db="EMBL/GenBank/DDBJ databases">
        <title>Massilia psychrophilum sp. nov., a novel purple-pigmented bacterium isolated from Tianshan glacier, Xinjiang Municipality, China.</title>
        <authorList>
            <person name="Wang H."/>
        </authorList>
    </citation>
    <scope>NUCLEOTIDE SEQUENCE [LARGE SCALE GENOMIC DNA]</scope>
    <source>
        <strain evidence="1 2">JCM 30074</strain>
    </source>
</reference>
<protein>
    <submittedName>
        <fullName evidence="1">Uncharacterized protein</fullName>
    </submittedName>
</protein>
<comment type="caution">
    <text evidence="1">The sequence shown here is derived from an EMBL/GenBank/DDBJ whole genome shotgun (WGS) entry which is preliminary data.</text>
</comment>
<proteinExistence type="predicted"/>
<dbReference type="RefSeq" id="WP_099791993.1">
    <property type="nucleotide sequence ID" value="NZ_JBHLYV010000018.1"/>
</dbReference>
<organism evidence="1 2">
    <name type="scientific">Massilia eurypsychrophila</name>
    <dbReference type="NCBI Taxonomy" id="1485217"/>
    <lineage>
        <taxon>Bacteria</taxon>
        <taxon>Pseudomonadati</taxon>
        <taxon>Pseudomonadota</taxon>
        <taxon>Betaproteobacteria</taxon>
        <taxon>Burkholderiales</taxon>
        <taxon>Oxalobacteraceae</taxon>
        <taxon>Telluria group</taxon>
        <taxon>Massilia</taxon>
    </lineage>
</organism>
<evidence type="ECO:0000313" key="1">
    <source>
        <dbReference type="EMBL" id="PIL42920.1"/>
    </source>
</evidence>
<dbReference type="Proteomes" id="UP000230390">
    <property type="component" value="Unassembled WGS sequence"/>
</dbReference>
<dbReference type="AlphaFoldDB" id="A0A2G8TA45"/>
<accession>A0A2G8TA45</accession>